<protein>
    <submittedName>
        <fullName evidence="1">Uncharacterized protein</fullName>
    </submittedName>
</protein>
<keyword evidence="2" id="KW-1185">Reference proteome</keyword>
<reference evidence="1 2" key="1">
    <citation type="submission" date="2015-04" db="EMBL/GenBank/DDBJ databases">
        <authorList>
            <person name="Syromyatnikov M.Y."/>
            <person name="Popov V.N."/>
        </authorList>
    </citation>
    <scope>NUCLEOTIDE SEQUENCE [LARGE SCALE GENOMIC DNA]</scope>
    <source>
        <strain evidence="1">WF-38-12</strain>
    </source>
</reference>
<evidence type="ECO:0000313" key="1">
    <source>
        <dbReference type="EMBL" id="CRG92452.1"/>
    </source>
</evidence>
<sequence>MFLFKQPDQTFKSSILPVKYTITVQLKKSRSLSTSSAQELRLFVPTSPLSLDSLEALTTMHPGFPPIRSVPDHDQLAIALMLREKENLSNQPAIASREAHAYRKSVLRSIKTVMAHIGRKQ</sequence>
<accession>A0A0U1MAX8</accession>
<organism evidence="1 2">
    <name type="scientific">Talaromyces islandicus</name>
    <name type="common">Penicillium islandicum</name>
    <dbReference type="NCBI Taxonomy" id="28573"/>
    <lineage>
        <taxon>Eukaryota</taxon>
        <taxon>Fungi</taxon>
        <taxon>Dikarya</taxon>
        <taxon>Ascomycota</taxon>
        <taxon>Pezizomycotina</taxon>
        <taxon>Eurotiomycetes</taxon>
        <taxon>Eurotiomycetidae</taxon>
        <taxon>Eurotiales</taxon>
        <taxon>Trichocomaceae</taxon>
        <taxon>Talaromyces</taxon>
        <taxon>Talaromyces sect. Islandici</taxon>
    </lineage>
</organism>
<dbReference type="EMBL" id="CVMT01000012">
    <property type="protein sequence ID" value="CRG92452.1"/>
    <property type="molecule type" value="Genomic_DNA"/>
</dbReference>
<dbReference type="Proteomes" id="UP000054383">
    <property type="component" value="Unassembled WGS sequence"/>
</dbReference>
<gene>
    <name evidence="1" type="ORF">PISL3812_09512</name>
</gene>
<evidence type="ECO:0000313" key="2">
    <source>
        <dbReference type="Proteomes" id="UP000054383"/>
    </source>
</evidence>
<name>A0A0U1MAX8_TALIS</name>
<dbReference type="AlphaFoldDB" id="A0A0U1MAX8"/>
<proteinExistence type="predicted"/>